<feature type="coiled-coil region" evidence="5">
    <location>
        <begin position="131"/>
        <end position="179"/>
    </location>
</feature>
<dbReference type="Gene3D" id="1.10.533.10">
    <property type="entry name" value="Death Domain, Fas"/>
    <property type="match status" value="1"/>
</dbReference>
<dbReference type="InterPro" id="IPR011029">
    <property type="entry name" value="DEATH-like_dom_sf"/>
</dbReference>
<keyword evidence="1" id="KW-0479">Metal-binding</keyword>
<accession>A0ABR2QI46</accession>
<keyword evidence="8" id="KW-1185">Reference proteome</keyword>
<dbReference type="PANTHER" id="PTHR42647">
    <property type="entry name" value="SBP (S-RIBONUCLEASE BINDING PROTEIN) FAMILY PROTEIN"/>
    <property type="match status" value="1"/>
</dbReference>
<evidence type="ECO:0000256" key="5">
    <source>
        <dbReference type="SAM" id="Coils"/>
    </source>
</evidence>
<feature type="domain" description="RING-type" evidence="6">
    <location>
        <begin position="207"/>
        <end position="242"/>
    </location>
</feature>
<reference evidence="7 8" key="1">
    <citation type="journal article" date="2024" name="G3 (Bethesda)">
        <title>Genome assembly of Hibiscus sabdariffa L. provides insights into metabolisms of medicinal natural products.</title>
        <authorList>
            <person name="Kim T."/>
        </authorList>
    </citation>
    <scope>NUCLEOTIDE SEQUENCE [LARGE SCALE GENOMIC DNA]</scope>
    <source>
        <strain evidence="7">TK-2024</strain>
        <tissue evidence="7">Old leaves</tissue>
    </source>
</reference>
<dbReference type="Pfam" id="PF13920">
    <property type="entry name" value="zf-C3HC4_3"/>
    <property type="match status" value="1"/>
</dbReference>
<evidence type="ECO:0000313" key="7">
    <source>
        <dbReference type="EMBL" id="KAK9000284.1"/>
    </source>
</evidence>
<keyword evidence="2 4" id="KW-0863">Zinc-finger</keyword>
<protein>
    <recommendedName>
        <fullName evidence="6">RING-type domain-containing protein</fullName>
    </recommendedName>
</protein>
<name>A0ABR2QI46_9ROSI</name>
<evidence type="ECO:0000256" key="4">
    <source>
        <dbReference type="PROSITE-ProRule" id="PRU00175"/>
    </source>
</evidence>
<evidence type="ECO:0000313" key="8">
    <source>
        <dbReference type="Proteomes" id="UP001396334"/>
    </source>
</evidence>
<dbReference type="Gene3D" id="1.10.1170.10">
    <property type="entry name" value="Inhibitor Of Apoptosis Protein (2mihbC-IAP-1), Chain A"/>
    <property type="match status" value="1"/>
</dbReference>
<evidence type="ECO:0000256" key="2">
    <source>
        <dbReference type="ARBA" id="ARBA00022771"/>
    </source>
</evidence>
<keyword evidence="5" id="KW-0175">Coiled coil</keyword>
<sequence length="254" mass="28701">MAVQAQLYLSGSSDFIDNNGRGVGVGAGAGFNPYGLSVQQLSALQQQRQQQFQCLQNLQERNQNLGTMMFSQNTMVSRVEKERNEIDQLIKSENERLRLVLQQQRKQQFAALVKKVESWACALLGQKDEEIAKAMSQTMELQNLLKRLEMENQAWQRVAHENEAVVSSLNNRLVRLREQASSRFNNGVDDAESCCECEGEEERTMVCKCCYVRRSCVVFLPCRHLCSCKDCAVFLDSCPVCRTAKKGSIEALVS</sequence>
<dbReference type="PANTHER" id="PTHR42647:SF6">
    <property type="entry name" value="RING-TYPE DOMAIN-CONTAINING PROTEIN"/>
    <property type="match status" value="1"/>
</dbReference>
<dbReference type="Proteomes" id="UP001396334">
    <property type="component" value="Unassembled WGS sequence"/>
</dbReference>
<organism evidence="7 8">
    <name type="scientific">Hibiscus sabdariffa</name>
    <name type="common">roselle</name>
    <dbReference type="NCBI Taxonomy" id="183260"/>
    <lineage>
        <taxon>Eukaryota</taxon>
        <taxon>Viridiplantae</taxon>
        <taxon>Streptophyta</taxon>
        <taxon>Embryophyta</taxon>
        <taxon>Tracheophyta</taxon>
        <taxon>Spermatophyta</taxon>
        <taxon>Magnoliopsida</taxon>
        <taxon>eudicotyledons</taxon>
        <taxon>Gunneridae</taxon>
        <taxon>Pentapetalae</taxon>
        <taxon>rosids</taxon>
        <taxon>malvids</taxon>
        <taxon>Malvales</taxon>
        <taxon>Malvaceae</taxon>
        <taxon>Malvoideae</taxon>
        <taxon>Hibiscus</taxon>
    </lineage>
</organism>
<dbReference type="InterPro" id="IPR001841">
    <property type="entry name" value="Znf_RING"/>
</dbReference>
<evidence type="ECO:0000256" key="1">
    <source>
        <dbReference type="ARBA" id="ARBA00022723"/>
    </source>
</evidence>
<feature type="coiled-coil region" evidence="5">
    <location>
        <begin position="41"/>
        <end position="96"/>
    </location>
</feature>
<dbReference type="PROSITE" id="PS50089">
    <property type="entry name" value="ZF_RING_2"/>
    <property type="match status" value="1"/>
</dbReference>
<evidence type="ECO:0000256" key="3">
    <source>
        <dbReference type="ARBA" id="ARBA00022833"/>
    </source>
</evidence>
<gene>
    <name evidence="7" type="ORF">V6N11_080787</name>
</gene>
<comment type="caution">
    <text evidence="7">The sequence shown here is derived from an EMBL/GenBank/DDBJ whole genome shotgun (WGS) entry which is preliminary data.</text>
</comment>
<dbReference type="PIRSF" id="PIRSF036836">
    <property type="entry name" value="RNase_bind_SBP1"/>
    <property type="match status" value="1"/>
</dbReference>
<dbReference type="Gene3D" id="1.10.8.10">
    <property type="entry name" value="DNA helicase RuvA subunit, C-terminal domain"/>
    <property type="match status" value="1"/>
</dbReference>
<keyword evidence="3" id="KW-0862">Zinc</keyword>
<proteinExistence type="predicted"/>
<dbReference type="EMBL" id="JBBPBN010000037">
    <property type="protein sequence ID" value="KAK9000284.1"/>
    <property type="molecule type" value="Genomic_DNA"/>
</dbReference>
<evidence type="ECO:0000259" key="6">
    <source>
        <dbReference type="PROSITE" id="PS50089"/>
    </source>
</evidence>